<keyword evidence="1" id="KW-0175">Coiled coil</keyword>
<name>A0ABT7BUC5_9CYAN</name>
<reference evidence="2 3" key="1">
    <citation type="submission" date="2023-01" db="EMBL/GenBank/DDBJ databases">
        <title>Novel diversity within Roseofilum (Cyanobacteria; Desertifilaceae) from marine benthic mats with descriptions of four novel species.</title>
        <authorList>
            <person name="Wang Y."/>
            <person name="Berthold D.E."/>
            <person name="Hu J."/>
            <person name="Lefler F.W."/>
            <person name="Laughinghouse H.D. IV."/>
        </authorList>
    </citation>
    <scope>NUCLEOTIDE SEQUENCE [LARGE SCALE GENOMIC DNA]</scope>
    <source>
        <strain evidence="2 3">BLCC-M143</strain>
    </source>
</reference>
<evidence type="ECO:0000313" key="3">
    <source>
        <dbReference type="Proteomes" id="UP001232992"/>
    </source>
</evidence>
<accession>A0ABT7BUC5</accession>
<evidence type="ECO:0000256" key="1">
    <source>
        <dbReference type="SAM" id="Coils"/>
    </source>
</evidence>
<comment type="caution">
    <text evidence="2">The sequence shown here is derived from an EMBL/GenBank/DDBJ whole genome shotgun (WGS) entry which is preliminary data.</text>
</comment>
<protein>
    <submittedName>
        <fullName evidence="2">Uncharacterized protein</fullName>
    </submittedName>
</protein>
<organism evidence="2 3">
    <name type="scientific">Roseofilum casamattae BLCC-M143</name>
    <dbReference type="NCBI Taxonomy" id="3022442"/>
    <lineage>
        <taxon>Bacteria</taxon>
        <taxon>Bacillati</taxon>
        <taxon>Cyanobacteriota</taxon>
        <taxon>Cyanophyceae</taxon>
        <taxon>Desertifilales</taxon>
        <taxon>Desertifilaceae</taxon>
        <taxon>Roseofilum</taxon>
        <taxon>Roseofilum casamattae</taxon>
    </lineage>
</organism>
<feature type="coiled-coil region" evidence="1">
    <location>
        <begin position="12"/>
        <end position="53"/>
    </location>
</feature>
<dbReference type="Proteomes" id="UP001232992">
    <property type="component" value="Unassembled WGS sequence"/>
</dbReference>
<dbReference type="RefSeq" id="WP_283756772.1">
    <property type="nucleotide sequence ID" value="NZ_JAQOSQ010000002.1"/>
</dbReference>
<keyword evidence="3" id="KW-1185">Reference proteome</keyword>
<dbReference type="EMBL" id="JAQOSQ010000002">
    <property type="protein sequence ID" value="MDJ1182119.1"/>
    <property type="molecule type" value="Genomic_DNA"/>
</dbReference>
<gene>
    <name evidence="2" type="ORF">PMH09_02845</name>
</gene>
<sequence>MKSESDRRGVIADELAEALEAEVQAKQEAIERAEAAQEQTDRLQALLARYQEQFGILDDSIANGLL</sequence>
<proteinExistence type="predicted"/>
<evidence type="ECO:0000313" key="2">
    <source>
        <dbReference type="EMBL" id="MDJ1182119.1"/>
    </source>
</evidence>